<protein>
    <submittedName>
        <fullName evidence="3">Uncharacterized protein</fullName>
    </submittedName>
</protein>
<dbReference type="PANTHER" id="PTHR36480">
    <property type="entry name" value="OS06G0118900 PROTEIN-RELATED"/>
    <property type="match status" value="1"/>
</dbReference>
<dbReference type="PANTHER" id="PTHR36480:SF10">
    <property type="entry name" value="LATE EMBRYOGENESIS ABUNDANT PROTEIN LEA-2 SUBGROUP DOMAIN-CONTAINING PROTEIN"/>
    <property type="match status" value="1"/>
</dbReference>
<comment type="caution">
    <text evidence="3">The sequence shown here is derived from an EMBL/GenBank/DDBJ whole genome shotgun (WGS) entry which is preliminary data.</text>
</comment>
<accession>A0A835KTN5</accession>
<proteinExistence type="predicted"/>
<feature type="compositionally biased region" description="Low complexity" evidence="1">
    <location>
        <begin position="76"/>
        <end position="88"/>
    </location>
</feature>
<keyword evidence="2" id="KW-0812">Transmembrane</keyword>
<feature type="transmembrane region" description="Helical" evidence="2">
    <location>
        <begin position="20"/>
        <end position="42"/>
    </location>
</feature>
<dbReference type="EMBL" id="JACEFO010000275">
    <property type="protein sequence ID" value="KAF8775763.1"/>
    <property type="molecule type" value="Genomic_DNA"/>
</dbReference>
<reference evidence="3" key="1">
    <citation type="submission" date="2020-07" db="EMBL/GenBank/DDBJ databases">
        <title>Genome sequence and genetic diversity analysis of an under-domesticated orphan crop, white fonio (Digitaria exilis).</title>
        <authorList>
            <person name="Bennetzen J.L."/>
            <person name="Chen S."/>
            <person name="Ma X."/>
            <person name="Wang X."/>
            <person name="Yssel A.E.J."/>
            <person name="Chaluvadi S.R."/>
            <person name="Johnson M."/>
            <person name="Gangashetty P."/>
            <person name="Hamidou F."/>
            <person name="Sanogo M.D."/>
            <person name="Zwaenepoel A."/>
            <person name="Wallace J."/>
            <person name="Van De Peer Y."/>
            <person name="Van Deynze A."/>
        </authorList>
    </citation>
    <scope>NUCLEOTIDE SEQUENCE</scope>
    <source>
        <tissue evidence="3">Leaves</tissue>
    </source>
</reference>
<sequence length="275" mass="29166">MAAKGGGEERPARRFQCLAVLRYMVATVVTVLALVVIAKVIAVGVRPKDIVLSVVHGHVWTSALWKEVTTPKQQRGGDNNNNNNNCTGGDDGDCSSDSGGLPATKATYQPVAILHLKFVMSVDNPSGRGSVHCDSISVAFIGGGGGGGDDDTMTIGTIPLPYSFQVRPQSTHKFFRLVTIYNTTVLAHMASEYAGMTSFTGRLQVTMNTYDTRLGRRADSRTAVGFECSPVVFSLADASDTDASIQCLPAGGTRSSPGFFNISIVCLFLFCLVSS</sequence>
<evidence type="ECO:0000256" key="2">
    <source>
        <dbReference type="SAM" id="Phobius"/>
    </source>
</evidence>
<keyword evidence="4" id="KW-1185">Reference proteome</keyword>
<evidence type="ECO:0000313" key="4">
    <source>
        <dbReference type="Proteomes" id="UP000636709"/>
    </source>
</evidence>
<dbReference type="OrthoDB" id="706810at2759"/>
<evidence type="ECO:0000313" key="3">
    <source>
        <dbReference type="EMBL" id="KAF8775763.1"/>
    </source>
</evidence>
<name>A0A835KTN5_9POAL</name>
<keyword evidence="2" id="KW-1133">Transmembrane helix</keyword>
<gene>
    <name evidence="3" type="ORF">HU200_004144</name>
</gene>
<dbReference type="Proteomes" id="UP000636709">
    <property type="component" value="Unassembled WGS sequence"/>
</dbReference>
<evidence type="ECO:0000256" key="1">
    <source>
        <dbReference type="SAM" id="MobiDB-lite"/>
    </source>
</evidence>
<feature type="region of interest" description="Disordered" evidence="1">
    <location>
        <begin position="70"/>
        <end position="91"/>
    </location>
</feature>
<dbReference type="AlphaFoldDB" id="A0A835KTN5"/>
<keyword evidence="2" id="KW-0472">Membrane</keyword>
<organism evidence="3 4">
    <name type="scientific">Digitaria exilis</name>
    <dbReference type="NCBI Taxonomy" id="1010633"/>
    <lineage>
        <taxon>Eukaryota</taxon>
        <taxon>Viridiplantae</taxon>
        <taxon>Streptophyta</taxon>
        <taxon>Embryophyta</taxon>
        <taxon>Tracheophyta</taxon>
        <taxon>Spermatophyta</taxon>
        <taxon>Magnoliopsida</taxon>
        <taxon>Liliopsida</taxon>
        <taxon>Poales</taxon>
        <taxon>Poaceae</taxon>
        <taxon>PACMAD clade</taxon>
        <taxon>Panicoideae</taxon>
        <taxon>Panicodae</taxon>
        <taxon>Paniceae</taxon>
        <taxon>Anthephorinae</taxon>
        <taxon>Digitaria</taxon>
    </lineage>
</organism>